<dbReference type="PANTHER" id="PTHR38432:SF2">
    <property type="entry name" value="TELLURITE RESISTANCE PROTEIN"/>
    <property type="match status" value="1"/>
</dbReference>
<evidence type="ECO:0000256" key="1">
    <source>
        <dbReference type="PIRNR" id="PIRNR026508"/>
    </source>
</evidence>
<keyword evidence="3" id="KW-1185">Reference proteome</keyword>
<name>A0ABU0JN51_HATLI</name>
<dbReference type="Proteomes" id="UP001224418">
    <property type="component" value="Unassembled WGS sequence"/>
</dbReference>
<dbReference type="EMBL" id="JAUSWN010000001">
    <property type="protein sequence ID" value="MDQ0478506.1"/>
    <property type="molecule type" value="Genomic_DNA"/>
</dbReference>
<dbReference type="RefSeq" id="WP_307354780.1">
    <property type="nucleotide sequence ID" value="NZ_BAAACJ010000024.1"/>
</dbReference>
<dbReference type="Pfam" id="PF05816">
    <property type="entry name" value="TelA"/>
    <property type="match status" value="1"/>
</dbReference>
<proteinExistence type="inferred from homology"/>
<protein>
    <submittedName>
        <fullName evidence="2">Uncharacterized protein YaaN involved in tellurite resistance</fullName>
    </submittedName>
</protein>
<gene>
    <name evidence="2" type="ORF">QOZ93_000207</name>
</gene>
<reference evidence="2 3" key="1">
    <citation type="submission" date="2023-07" db="EMBL/GenBank/DDBJ databases">
        <title>Genomic Encyclopedia of Type Strains, Phase IV (KMG-IV): sequencing the most valuable type-strain genomes for metagenomic binning, comparative biology and taxonomic classification.</title>
        <authorList>
            <person name="Goeker M."/>
        </authorList>
    </citation>
    <scope>NUCLEOTIDE SEQUENCE [LARGE SCALE GENOMIC DNA]</scope>
    <source>
        <strain evidence="2 3">DSM 1400</strain>
    </source>
</reference>
<accession>A0ABU0JN51</accession>
<evidence type="ECO:0000313" key="3">
    <source>
        <dbReference type="Proteomes" id="UP001224418"/>
    </source>
</evidence>
<dbReference type="PIRSF" id="PIRSF026508">
    <property type="entry name" value="TelA"/>
    <property type="match status" value="1"/>
</dbReference>
<evidence type="ECO:0000313" key="2">
    <source>
        <dbReference type="EMBL" id="MDQ0478506.1"/>
    </source>
</evidence>
<comment type="similarity">
    <text evidence="1">Belongs to the TelA family.</text>
</comment>
<sequence>MENNDVVMVKEDNIEEIANQYVDELKKSPEVKSLTSKINLSDNNSILEFGNEPAVKIAEFSDKILSTIKSTSVENSSDMIKQLTSIMKKFDKNDFGEEKPSFFDKLLKRAPKGVEKVLGKYRTIGGEIDKIYTELTCYKKDINDVNIMLDAMYEENVHYYKELEKYIVAGNIIAEEIENKIIPSLEEKAAASGDQMDLIAVQNTKDSLELLKQRVYDLEMAKMVSIQTAPQIRILQKGNYKLVSKIHSAFVVTIPVFKNGIIQAVALKRQKLVSDSLQELDKTTNELLMKNAENLKNQSIDIARLSGSSSVKIETLQNTWNTIMQGIEETKKIEEENKNTRNQSLATLNDLQNQMKAKQIV</sequence>
<dbReference type="PANTHER" id="PTHR38432">
    <property type="entry name" value="TELA-LIKE PROTEIN SAOUHSC_01408"/>
    <property type="match status" value="1"/>
</dbReference>
<comment type="caution">
    <text evidence="2">The sequence shown here is derived from an EMBL/GenBank/DDBJ whole genome shotgun (WGS) entry which is preliminary data.</text>
</comment>
<organism evidence="2 3">
    <name type="scientific">Hathewaya limosa</name>
    <name type="common">Clostridium limosum</name>
    <dbReference type="NCBI Taxonomy" id="1536"/>
    <lineage>
        <taxon>Bacteria</taxon>
        <taxon>Bacillati</taxon>
        <taxon>Bacillota</taxon>
        <taxon>Clostridia</taxon>
        <taxon>Eubacteriales</taxon>
        <taxon>Clostridiaceae</taxon>
        <taxon>Hathewaya</taxon>
    </lineage>
</organism>
<dbReference type="InterPro" id="IPR008863">
    <property type="entry name" value="Toxic_anion-R_TelA"/>
</dbReference>